<dbReference type="Gene3D" id="1.10.287.560">
    <property type="entry name" value="Histidine kinase CheA-like, homodimeric domain"/>
    <property type="match status" value="1"/>
</dbReference>
<comment type="caution">
    <text evidence="5">The sequence shown here is derived from an EMBL/GenBank/DDBJ whole genome shotgun (WGS) entry which is preliminary data.</text>
</comment>
<protein>
    <submittedName>
        <fullName evidence="5">Chemotaxis protein CheA</fullName>
    </submittedName>
</protein>
<keyword evidence="1" id="KW-0902">Two-component regulatory system</keyword>
<dbReference type="SMART" id="SM00073">
    <property type="entry name" value="HPT"/>
    <property type="match status" value="1"/>
</dbReference>
<feature type="modified residue" description="Phosphohistidine" evidence="2">
    <location>
        <position position="47"/>
    </location>
</feature>
<dbReference type="InterPro" id="IPR008207">
    <property type="entry name" value="Sig_transdc_His_kin_Hpt_dom"/>
</dbReference>
<dbReference type="InterPro" id="IPR051315">
    <property type="entry name" value="Bact_Chemotaxis_CheA"/>
</dbReference>
<dbReference type="InterPro" id="IPR036641">
    <property type="entry name" value="HPT_dom_sf"/>
</dbReference>
<evidence type="ECO:0000256" key="2">
    <source>
        <dbReference type="PROSITE-ProRule" id="PRU00110"/>
    </source>
</evidence>
<dbReference type="PANTHER" id="PTHR43395:SF10">
    <property type="entry name" value="CHEMOTAXIS PROTEIN CHEA"/>
    <property type="match status" value="1"/>
</dbReference>
<dbReference type="PROSITE" id="PS50894">
    <property type="entry name" value="HPT"/>
    <property type="match status" value="1"/>
</dbReference>
<evidence type="ECO:0000256" key="1">
    <source>
        <dbReference type="ARBA" id="ARBA00023012"/>
    </source>
</evidence>
<dbReference type="PANTHER" id="PTHR43395">
    <property type="entry name" value="SENSOR HISTIDINE KINASE CHEA"/>
    <property type="match status" value="1"/>
</dbReference>
<dbReference type="InterPro" id="IPR037006">
    <property type="entry name" value="CheA-like_homodim_sf"/>
</dbReference>
<evidence type="ECO:0000259" key="4">
    <source>
        <dbReference type="PROSITE" id="PS50894"/>
    </source>
</evidence>
<feature type="non-terminal residue" evidence="5">
    <location>
        <position position="454"/>
    </location>
</feature>
<dbReference type="InterPro" id="IPR004105">
    <property type="entry name" value="CheA-like_dim"/>
</dbReference>
<dbReference type="Pfam" id="PF02895">
    <property type="entry name" value="H-kinase_dim"/>
    <property type="match status" value="1"/>
</dbReference>
<dbReference type="SUPFAM" id="SSF47226">
    <property type="entry name" value="Histidine-containing phosphotransfer domain, HPT domain"/>
    <property type="match status" value="1"/>
</dbReference>
<reference evidence="5 6" key="1">
    <citation type="submission" date="2017-08" db="EMBL/GenBank/DDBJ databases">
        <title>Infants hospitalized years apart are colonized by the same room-sourced microbial strains.</title>
        <authorList>
            <person name="Brooks B."/>
            <person name="Olm M.R."/>
            <person name="Firek B.A."/>
            <person name="Baker R."/>
            <person name="Thomas B.C."/>
            <person name="Morowitz M.J."/>
            <person name="Banfield J.F."/>
        </authorList>
    </citation>
    <scope>NUCLEOTIDE SEQUENCE [LARGE SCALE GENOMIC DNA]</scope>
    <source>
        <strain evidence="5">S2_003_000_R2_4</strain>
    </source>
</reference>
<dbReference type="SMART" id="SM01231">
    <property type="entry name" value="H-kinase_dim"/>
    <property type="match status" value="1"/>
</dbReference>
<gene>
    <name evidence="5" type="ORF">DI526_22755</name>
</gene>
<proteinExistence type="predicted"/>
<dbReference type="GO" id="GO:0000155">
    <property type="term" value="F:phosphorelay sensor kinase activity"/>
    <property type="evidence" value="ECO:0007669"/>
    <property type="project" value="InterPro"/>
</dbReference>
<dbReference type="CDD" id="cd00088">
    <property type="entry name" value="HPT"/>
    <property type="match status" value="1"/>
</dbReference>
<accession>A0A2W5UR51</accession>
<feature type="domain" description="HPt" evidence="4">
    <location>
        <begin position="1"/>
        <end position="104"/>
    </location>
</feature>
<name>A0A2W5UR51_9CAUL</name>
<feature type="compositionally biased region" description="Pro residues" evidence="3">
    <location>
        <begin position="327"/>
        <end position="337"/>
    </location>
</feature>
<dbReference type="Proteomes" id="UP000249393">
    <property type="component" value="Unassembled WGS sequence"/>
</dbReference>
<evidence type="ECO:0000313" key="6">
    <source>
        <dbReference type="Proteomes" id="UP000249393"/>
    </source>
</evidence>
<feature type="region of interest" description="Disordered" evidence="3">
    <location>
        <begin position="309"/>
        <end position="353"/>
    </location>
</feature>
<feature type="compositionally biased region" description="Low complexity" evidence="3">
    <location>
        <begin position="338"/>
        <end position="353"/>
    </location>
</feature>
<dbReference type="InterPro" id="IPR036097">
    <property type="entry name" value="HisK_dim/P_sf"/>
</dbReference>
<dbReference type="EMBL" id="QFQZ01000143">
    <property type="protein sequence ID" value="PZR30329.1"/>
    <property type="molecule type" value="Genomic_DNA"/>
</dbReference>
<dbReference type="Gene3D" id="1.20.120.160">
    <property type="entry name" value="HPT domain"/>
    <property type="match status" value="1"/>
</dbReference>
<sequence length="454" mass="47504">MDELEAIKVTFFQECEELLADLEGGLLAMQEGSGDLETVNAVFRAVHSIKGGAGAFGLEPLVRFAHVFETLLDSVRSGAVPSTIELAAVLLRASDILADHVSTARGLGDVDMAASAAMAAELAHWTDPAANPAPAAAAAPVAEAPAAEAPVEAAVPAAVDDDALEEDDLGFVFVPQTITVEAQAADAELAPDNIWTVSIRPKSDLYRKANETALLLRELSRLGPIKATLDDRHLPELDELDPEAAYVTWNVRVETEEDETAIREVFEFVDGDCDLDIIRGEATVAQLAALVSAGEISAAEVQAPPAAEPVVAQAPAPEPVEAKPAAEAPPPPAPAPAPVAEAPKAAAPTAPAAAPAAAPAKAAQVEVPGPGQSVIRVDPERIDRLIDLVGELVINQAMLAQRVGEYGIAPSSNLAMGLDELEQLTREIQDSVMAIRAQPVKSVFQRMPRLVREV</sequence>
<dbReference type="Pfam" id="PF01627">
    <property type="entry name" value="Hpt"/>
    <property type="match status" value="1"/>
</dbReference>
<dbReference type="GO" id="GO:0005737">
    <property type="term" value="C:cytoplasm"/>
    <property type="evidence" value="ECO:0007669"/>
    <property type="project" value="InterPro"/>
</dbReference>
<keyword evidence="2" id="KW-0597">Phosphoprotein</keyword>
<dbReference type="AlphaFoldDB" id="A0A2W5UR51"/>
<organism evidence="5 6">
    <name type="scientific">Caulobacter segnis</name>
    <dbReference type="NCBI Taxonomy" id="88688"/>
    <lineage>
        <taxon>Bacteria</taxon>
        <taxon>Pseudomonadati</taxon>
        <taxon>Pseudomonadota</taxon>
        <taxon>Alphaproteobacteria</taxon>
        <taxon>Caulobacterales</taxon>
        <taxon>Caulobacteraceae</taxon>
        <taxon>Caulobacter</taxon>
    </lineage>
</organism>
<dbReference type="RefSeq" id="WP_304283318.1">
    <property type="nucleotide sequence ID" value="NZ_QFQZ01000143.1"/>
</dbReference>
<dbReference type="GO" id="GO:0006935">
    <property type="term" value="P:chemotaxis"/>
    <property type="evidence" value="ECO:0007669"/>
    <property type="project" value="InterPro"/>
</dbReference>
<dbReference type="SUPFAM" id="SSF47384">
    <property type="entry name" value="Homodimeric domain of signal transducing histidine kinase"/>
    <property type="match status" value="1"/>
</dbReference>
<evidence type="ECO:0000313" key="5">
    <source>
        <dbReference type="EMBL" id="PZR30329.1"/>
    </source>
</evidence>
<evidence type="ECO:0000256" key="3">
    <source>
        <dbReference type="SAM" id="MobiDB-lite"/>
    </source>
</evidence>